<evidence type="ECO:0000313" key="2">
    <source>
        <dbReference type="EMBL" id="RHH10970.1"/>
    </source>
</evidence>
<organism evidence="2 4">
    <name type="scientific">Bacteroides fragilis</name>
    <dbReference type="NCBI Taxonomy" id="817"/>
    <lineage>
        <taxon>Bacteria</taxon>
        <taxon>Pseudomonadati</taxon>
        <taxon>Bacteroidota</taxon>
        <taxon>Bacteroidia</taxon>
        <taxon>Bacteroidales</taxon>
        <taxon>Bacteroidaceae</taxon>
        <taxon>Bacteroides</taxon>
    </lineage>
</organism>
<dbReference type="EMBL" id="QRJE01000016">
    <property type="protein sequence ID" value="RHH10970.1"/>
    <property type="molecule type" value="Genomic_DNA"/>
</dbReference>
<dbReference type="Proteomes" id="UP000093197">
    <property type="component" value="Unassembled WGS sequence"/>
</dbReference>
<name>A0A0I9S3X0_BACFG</name>
<sequence length="140" mass="16389">MDKQTENKIRGLVDQFHLLRTKEGAIKFDNIWKELTASIPLEERSEAGRILREEMKSRRERIRRTDIDVRNQIGDLGDVISLSYIAQHYFQKDRSWLAQRINGNIVNGKPSAFTDDELELFKFALNDIKNKLSETILNIK</sequence>
<reference evidence="1" key="1">
    <citation type="submission" date="2015-08" db="EMBL/GenBank/DDBJ databases">
        <authorList>
            <person name="Pierce J."/>
            <person name="Bernstein H."/>
        </authorList>
    </citation>
    <scope>NUCLEOTIDE SEQUENCE</scope>
    <source>
        <strain evidence="1">20793-3</strain>
    </source>
</reference>
<evidence type="ECO:0000313" key="4">
    <source>
        <dbReference type="Proteomes" id="UP000266644"/>
    </source>
</evidence>
<protein>
    <submittedName>
        <fullName evidence="2">DUF5053 domain-containing protein</fullName>
    </submittedName>
</protein>
<accession>A0A0I9S3X0</accession>
<comment type="caution">
    <text evidence="2">The sequence shown here is derived from an EMBL/GenBank/DDBJ whole genome shotgun (WGS) entry which is preliminary data.</text>
</comment>
<evidence type="ECO:0000313" key="1">
    <source>
        <dbReference type="EMBL" id="OCR34020.1"/>
    </source>
</evidence>
<dbReference type="EMBL" id="LIDT01000013">
    <property type="protein sequence ID" value="OCR34020.1"/>
    <property type="molecule type" value="Genomic_DNA"/>
</dbReference>
<reference evidence="2 4" key="3">
    <citation type="submission" date="2018-08" db="EMBL/GenBank/DDBJ databases">
        <title>A genome reference for cultivated species of the human gut microbiota.</title>
        <authorList>
            <person name="Zou Y."/>
            <person name="Xue W."/>
            <person name="Luo G."/>
        </authorList>
    </citation>
    <scope>NUCLEOTIDE SEQUENCE [LARGE SCALE GENOMIC DNA]</scope>
    <source>
        <strain evidence="2 4">AM18-6</strain>
    </source>
</reference>
<dbReference type="Proteomes" id="UP000266644">
    <property type="component" value="Unassembled WGS sequence"/>
</dbReference>
<dbReference type="GeneID" id="60365809"/>
<dbReference type="InterPro" id="IPR032483">
    <property type="entry name" value="DUF5053"/>
</dbReference>
<dbReference type="AlphaFoldDB" id="A0A0I9S3X0"/>
<evidence type="ECO:0000313" key="3">
    <source>
        <dbReference type="Proteomes" id="UP000093197"/>
    </source>
</evidence>
<proteinExistence type="predicted"/>
<gene>
    <name evidence="1" type="ORF">AC094_14270</name>
    <name evidence="2" type="ORF">DW228_10815</name>
</gene>
<dbReference type="Pfam" id="PF16476">
    <property type="entry name" value="DUF5053"/>
    <property type="match status" value="1"/>
</dbReference>
<dbReference type="RefSeq" id="WP_010992954.1">
    <property type="nucleotide sequence ID" value="NZ_CABJEQ010000028.1"/>
</dbReference>
<reference evidence="1 3" key="2">
    <citation type="journal article" date="2016" name="PLoS ONE">
        <title>Genomic Diversity of Enterotoxigenic Strains of Bacteroides fragilis.</title>
        <authorList>
            <person name="Pierce J.V."/>
            <person name="Bernstein H.D."/>
        </authorList>
    </citation>
    <scope>NUCLEOTIDE SEQUENCE [LARGE SCALE GENOMIC DNA]</scope>
    <source>
        <strain evidence="1 3">20793-3</strain>
    </source>
</reference>